<dbReference type="GO" id="GO:0003690">
    <property type="term" value="F:double-stranded DNA binding"/>
    <property type="evidence" value="ECO:0007669"/>
    <property type="project" value="UniProtKB-UniRule"/>
</dbReference>
<keyword evidence="2" id="KW-0227">DNA damage</keyword>
<dbReference type="EMBL" id="JACHOO010000011">
    <property type="protein sequence ID" value="MBB5754930.1"/>
    <property type="molecule type" value="Genomic_DNA"/>
</dbReference>
<comment type="similarity">
    <text evidence="2">Belongs to the prokaryotic Ku family.</text>
</comment>
<evidence type="ECO:0000256" key="3">
    <source>
        <dbReference type="SAM" id="MobiDB-lite"/>
    </source>
</evidence>
<dbReference type="SMART" id="SM00559">
    <property type="entry name" value="Ku78"/>
    <property type="match status" value="1"/>
</dbReference>
<dbReference type="RefSeq" id="WP_183858364.1">
    <property type="nucleotide sequence ID" value="NZ_JACHOO010000011.1"/>
</dbReference>
<protein>
    <recommendedName>
        <fullName evidence="2">Non-homologous end joining protein Ku</fullName>
    </recommendedName>
</protein>
<dbReference type="PANTHER" id="PTHR41251:SF1">
    <property type="entry name" value="NON-HOMOLOGOUS END JOINING PROTEIN KU"/>
    <property type="match status" value="1"/>
</dbReference>
<name>A0A7W9FQD3_9HYPH</name>
<keyword evidence="1 2" id="KW-0238">DNA-binding</keyword>
<dbReference type="GO" id="GO:0006303">
    <property type="term" value="P:double-strand break repair via nonhomologous end joining"/>
    <property type="evidence" value="ECO:0007669"/>
    <property type="project" value="UniProtKB-UniRule"/>
</dbReference>
<sequence length="325" mass="34845">MAPRANWKGFLKIAELTCPVALYTAASTSDRIAFHTINRDTGHRVRRRFVDEETGDPVENEEQVKGYEVGADDYVVLEPDELAAAVPESDKTLSVSAFLPCGAVDTVYFDKPYYLAPSSAAAAESFAVIREGLRKKGAAALAHAVLFRRARTLFVRADGDGLVATTLNFDYEVRSAAEAFADIPPMRVEGEMLDLARHIIKTKSGRFDPSAFEDRYEAALAEMVKAKIEGRRIERPKPAPASKVVDLMEALRRSAGSPTEEPAPKAKRAPSKAGTAKRGTGKAGKSADGSGKTAAGAKTKKTAKAPSRRAAPRAQTKAAPARKAG</sequence>
<keyword evidence="6" id="KW-1185">Reference proteome</keyword>
<feature type="region of interest" description="Disordered" evidence="3">
    <location>
        <begin position="253"/>
        <end position="325"/>
    </location>
</feature>
<organism evidence="5 6">
    <name type="scientific">Prosthecomicrobium pneumaticum</name>
    <dbReference type="NCBI Taxonomy" id="81895"/>
    <lineage>
        <taxon>Bacteria</taxon>
        <taxon>Pseudomonadati</taxon>
        <taxon>Pseudomonadota</taxon>
        <taxon>Alphaproteobacteria</taxon>
        <taxon>Hyphomicrobiales</taxon>
        <taxon>Kaistiaceae</taxon>
        <taxon>Prosthecomicrobium</taxon>
    </lineage>
</organism>
<dbReference type="NCBIfam" id="TIGR02772">
    <property type="entry name" value="Ku_bact"/>
    <property type="match status" value="1"/>
</dbReference>
<feature type="compositionally biased region" description="Basic residues" evidence="3">
    <location>
        <begin position="298"/>
        <end position="311"/>
    </location>
</feature>
<accession>A0A7W9FQD3</accession>
<comment type="function">
    <text evidence="2">With LigD forms a non-homologous end joining (NHEJ) DNA repair enzyme, which repairs dsDNA breaks with reduced fidelity. Binds linear dsDNA with 5'- and 3'- overhangs but not closed circular dsDNA nor ssDNA. Recruits and stimulates the ligase activity of LigD.</text>
</comment>
<dbReference type="PIRSF" id="PIRSF006493">
    <property type="entry name" value="Prok_Ku"/>
    <property type="match status" value="1"/>
</dbReference>
<dbReference type="AlphaFoldDB" id="A0A7W9FQD3"/>
<dbReference type="SUPFAM" id="SSF100939">
    <property type="entry name" value="SPOC domain-like"/>
    <property type="match status" value="1"/>
</dbReference>
<dbReference type="InterPro" id="IPR009187">
    <property type="entry name" value="Prok_Ku"/>
</dbReference>
<dbReference type="Pfam" id="PF02735">
    <property type="entry name" value="Ku"/>
    <property type="match status" value="1"/>
</dbReference>
<dbReference type="GO" id="GO:0006310">
    <property type="term" value="P:DNA recombination"/>
    <property type="evidence" value="ECO:0007669"/>
    <property type="project" value="UniProtKB-KW"/>
</dbReference>
<dbReference type="HAMAP" id="MF_01875">
    <property type="entry name" value="Prokaryotic_Ku"/>
    <property type="match status" value="1"/>
</dbReference>
<evidence type="ECO:0000313" key="5">
    <source>
        <dbReference type="EMBL" id="MBB5754930.1"/>
    </source>
</evidence>
<evidence type="ECO:0000313" key="6">
    <source>
        <dbReference type="Proteomes" id="UP000523821"/>
    </source>
</evidence>
<dbReference type="PANTHER" id="PTHR41251">
    <property type="entry name" value="NON-HOMOLOGOUS END JOINING PROTEIN KU"/>
    <property type="match status" value="1"/>
</dbReference>
<keyword evidence="2" id="KW-0233">DNA recombination</keyword>
<gene>
    <name evidence="2" type="primary">ku</name>
    <name evidence="5" type="ORF">GGQ63_004027</name>
</gene>
<comment type="caution">
    <text evidence="5">The sequence shown here is derived from an EMBL/GenBank/DDBJ whole genome shotgun (WGS) entry which is preliminary data.</text>
</comment>
<feature type="compositionally biased region" description="Low complexity" evidence="3">
    <location>
        <begin position="271"/>
        <end position="297"/>
    </location>
</feature>
<reference evidence="5 6" key="1">
    <citation type="submission" date="2020-08" db="EMBL/GenBank/DDBJ databases">
        <title>Genomic Encyclopedia of Type Strains, Phase IV (KMG-IV): sequencing the most valuable type-strain genomes for metagenomic binning, comparative biology and taxonomic classification.</title>
        <authorList>
            <person name="Goeker M."/>
        </authorList>
    </citation>
    <scope>NUCLEOTIDE SEQUENCE [LARGE SCALE GENOMIC DNA]</scope>
    <source>
        <strain evidence="5 6">DSM 16268</strain>
    </source>
</reference>
<evidence type="ECO:0000259" key="4">
    <source>
        <dbReference type="SMART" id="SM00559"/>
    </source>
</evidence>
<keyword evidence="2" id="KW-0234">DNA repair</keyword>
<proteinExistence type="inferred from homology"/>
<comment type="subunit">
    <text evidence="2">Homodimer. Interacts with LigD.</text>
</comment>
<feature type="domain" description="Ku" evidence="4">
    <location>
        <begin position="55"/>
        <end position="185"/>
    </location>
</feature>
<dbReference type="InterPro" id="IPR016194">
    <property type="entry name" value="SPOC-like_C_dom_sf"/>
</dbReference>
<dbReference type="Gene3D" id="2.40.290.10">
    <property type="match status" value="1"/>
</dbReference>
<evidence type="ECO:0000256" key="1">
    <source>
        <dbReference type="ARBA" id="ARBA00023125"/>
    </source>
</evidence>
<feature type="compositionally biased region" description="Low complexity" evidence="3">
    <location>
        <begin position="312"/>
        <end position="325"/>
    </location>
</feature>
<dbReference type="Proteomes" id="UP000523821">
    <property type="component" value="Unassembled WGS sequence"/>
</dbReference>
<evidence type="ECO:0000256" key="2">
    <source>
        <dbReference type="HAMAP-Rule" id="MF_01875"/>
    </source>
</evidence>
<dbReference type="InterPro" id="IPR006164">
    <property type="entry name" value="DNA_bd_Ku70/Ku80"/>
</dbReference>